<proteinExistence type="predicted"/>
<organism evidence="5 6">
    <name type="scientific">Halovenus rubra</name>
    <dbReference type="NCBI Taxonomy" id="869890"/>
    <lineage>
        <taxon>Archaea</taxon>
        <taxon>Methanobacteriati</taxon>
        <taxon>Methanobacteriota</taxon>
        <taxon>Stenosarchaea group</taxon>
        <taxon>Halobacteria</taxon>
        <taxon>Halobacteriales</taxon>
        <taxon>Haloarculaceae</taxon>
        <taxon>Halovenus</taxon>
    </lineage>
</organism>
<keyword evidence="2" id="KW-0804">Transcription</keyword>
<comment type="caution">
    <text evidence="5">The sequence shown here is derived from an EMBL/GenBank/DDBJ whole genome shotgun (WGS) entry which is preliminary data.</text>
</comment>
<evidence type="ECO:0000259" key="3">
    <source>
        <dbReference type="Pfam" id="PF04967"/>
    </source>
</evidence>
<evidence type="ECO:0000256" key="2">
    <source>
        <dbReference type="ARBA" id="ARBA00023163"/>
    </source>
</evidence>
<dbReference type="RefSeq" id="WP_267635660.1">
    <property type="nucleotide sequence ID" value="NZ_JAODIY010000001.1"/>
</dbReference>
<dbReference type="Proteomes" id="UP001596414">
    <property type="component" value="Unassembled WGS sequence"/>
</dbReference>
<dbReference type="AlphaFoldDB" id="A0ABD5X8T3"/>
<dbReference type="Pfam" id="PF04967">
    <property type="entry name" value="HTH_10"/>
    <property type="match status" value="1"/>
</dbReference>
<dbReference type="PANTHER" id="PTHR34236">
    <property type="entry name" value="DIMETHYL SULFOXIDE REDUCTASE TRANSCRIPTIONAL ACTIVATOR"/>
    <property type="match status" value="1"/>
</dbReference>
<reference evidence="5 6" key="1">
    <citation type="journal article" date="2014" name="Int. J. Syst. Evol. Microbiol.">
        <title>Complete genome sequence of Corynebacterium casei LMG S-19264T (=DSM 44701T), isolated from a smear-ripened cheese.</title>
        <authorList>
            <consortium name="US DOE Joint Genome Institute (JGI-PGF)"/>
            <person name="Walter F."/>
            <person name="Albersmeier A."/>
            <person name="Kalinowski J."/>
            <person name="Ruckert C."/>
        </authorList>
    </citation>
    <scope>NUCLEOTIDE SEQUENCE [LARGE SCALE GENOMIC DNA]</scope>
    <source>
        <strain evidence="5 6">CGMCC 4.7215</strain>
    </source>
</reference>
<evidence type="ECO:0000256" key="1">
    <source>
        <dbReference type="ARBA" id="ARBA00023015"/>
    </source>
</evidence>
<dbReference type="InterPro" id="IPR056493">
    <property type="entry name" value="HVO_0513_N"/>
</dbReference>
<evidence type="ECO:0000313" key="5">
    <source>
        <dbReference type="EMBL" id="MFC7127595.1"/>
    </source>
</evidence>
<gene>
    <name evidence="5" type="ORF">ACFQJ7_16500</name>
</gene>
<accession>A0ABD5X8T3</accession>
<sequence>MRYVKVRTAPADGQAFHPLGQALVEESSVERGNITWVEMLDDGTAILIGKAWGDESRYREILRESPYVLDFNVTSGEDQWYSYTHFEPTDTTQEMLATKYESGLVMEMPIIVNPDGSMEVTLVGPEETFQQEFEESGSDGYKFEIIETGPYHPDLNDLYVSLTGRQREVLDTALELGYYETPREATHEDIAQVVDISPSTVGEHLQKIEACVFGQLGD</sequence>
<dbReference type="InterPro" id="IPR036388">
    <property type="entry name" value="WH-like_DNA-bd_sf"/>
</dbReference>
<dbReference type="Pfam" id="PF24278">
    <property type="entry name" value="HVO_0513_N"/>
    <property type="match status" value="1"/>
</dbReference>
<feature type="domain" description="HTH bat-type" evidence="3">
    <location>
        <begin position="162"/>
        <end position="211"/>
    </location>
</feature>
<evidence type="ECO:0000259" key="4">
    <source>
        <dbReference type="Pfam" id="PF24278"/>
    </source>
</evidence>
<dbReference type="Gene3D" id="1.10.10.10">
    <property type="entry name" value="Winged helix-like DNA-binding domain superfamily/Winged helix DNA-binding domain"/>
    <property type="match status" value="1"/>
</dbReference>
<feature type="domain" description="HVO-0513-like N-terminal" evidence="4">
    <location>
        <begin position="17"/>
        <end position="151"/>
    </location>
</feature>
<keyword evidence="1" id="KW-0805">Transcription regulation</keyword>
<dbReference type="InterPro" id="IPR007050">
    <property type="entry name" value="HTH_bacterioopsin"/>
</dbReference>
<evidence type="ECO:0000313" key="6">
    <source>
        <dbReference type="Proteomes" id="UP001596414"/>
    </source>
</evidence>
<dbReference type="PANTHER" id="PTHR34236:SF1">
    <property type="entry name" value="DIMETHYL SULFOXIDE REDUCTASE TRANSCRIPTIONAL ACTIVATOR"/>
    <property type="match status" value="1"/>
</dbReference>
<dbReference type="EMBL" id="JBHSZQ010000051">
    <property type="protein sequence ID" value="MFC7127595.1"/>
    <property type="molecule type" value="Genomic_DNA"/>
</dbReference>
<name>A0ABD5X8T3_9EURY</name>
<protein>
    <submittedName>
        <fullName evidence="5">Helix-turn-helix domain-containing protein</fullName>
    </submittedName>
</protein>